<comment type="caution">
    <text evidence="1">The sequence shown here is derived from an EMBL/GenBank/DDBJ whole genome shotgun (WGS) entry which is preliminary data.</text>
</comment>
<dbReference type="EMBL" id="PQFF01000356">
    <property type="protein sequence ID" value="RHZ56617.1"/>
    <property type="molecule type" value="Genomic_DNA"/>
</dbReference>
<organism evidence="1 2">
    <name type="scientific">Diversispora epigaea</name>
    <dbReference type="NCBI Taxonomy" id="1348612"/>
    <lineage>
        <taxon>Eukaryota</taxon>
        <taxon>Fungi</taxon>
        <taxon>Fungi incertae sedis</taxon>
        <taxon>Mucoromycota</taxon>
        <taxon>Glomeromycotina</taxon>
        <taxon>Glomeromycetes</taxon>
        <taxon>Diversisporales</taxon>
        <taxon>Diversisporaceae</taxon>
        <taxon>Diversispora</taxon>
    </lineage>
</organism>
<dbReference type="InterPro" id="IPR011993">
    <property type="entry name" value="PH-like_dom_sf"/>
</dbReference>
<name>A0A397H0Z7_9GLOM</name>
<proteinExistence type="predicted"/>
<dbReference type="SUPFAM" id="SSF50729">
    <property type="entry name" value="PH domain-like"/>
    <property type="match status" value="1"/>
</dbReference>
<gene>
    <name evidence="1" type="ORF">Glove_399g27</name>
</gene>
<dbReference type="AlphaFoldDB" id="A0A397H0Z7"/>
<evidence type="ECO:0000313" key="2">
    <source>
        <dbReference type="Proteomes" id="UP000266861"/>
    </source>
</evidence>
<dbReference type="STRING" id="1348612.A0A397H0Z7"/>
<protein>
    <submittedName>
        <fullName evidence="1">Uncharacterized protein</fullName>
    </submittedName>
</protein>
<accession>A0A397H0Z7</accession>
<dbReference type="Proteomes" id="UP000266861">
    <property type="component" value="Unassembled WGS sequence"/>
</dbReference>
<dbReference type="Gene3D" id="2.30.29.30">
    <property type="entry name" value="Pleckstrin-homology domain (PH domain)/Phosphotyrosine-binding domain (PTB)"/>
    <property type="match status" value="1"/>
</dbReference>
<keyword evidence="2" id="KW-1185">Reference proteome</keyword>
<dbReference type="OrthoDB" id="185618at2759"/>
<reference evidence="1 2" key="1">
    <citation type="submission" date="2018-08" db="EMBL/GenBank/DDBJ databases">
        <title>Genome and evolution of the arbuscular mycorrhizal fungus Diversispora epigaea (formerly Glomus versiforme) and its bacterial endosymbionts.</title>
        <authorList>
            <person name="Sun X."/>
            <person name="Fei Z."/>
            <person name="Harrison M."/>
        </authorList>
    </citation>
    <scope>NUCLEOTIDE SEQUENCE [LARGE SCALE GENOMIC DNA]</scope>
    <source>
        <strain evidence="1 2">IT104</strain>
    </source>
</reference>
<evidence type="ECO:0000313" key="1">
    <source>
        <dbReference type="EMBL" id="RHZ56617.1"/>
    </source>
</evidence>
<sequence length="80" mass="9048">MHADNVFKVILNVALFHGIHVQLSQEKFVRIFAFEGDLLVHLTIKLPNSNAADDLYNAIMNAITPDQDQSHPRITSQMSF</sequence>